<protein>
    <submittedName>
        <fullName evidence="2">Uncharacterized protein</fullName>
    </submittedName>
</protein>
<evidence type="ECO:0000313" key="3">
    <source>
        <dbReference type="Proteomes" id="UP001210231"/>
    </source>
</evidence>
<evidence type="ECO:0000256" key="1">
    <source>
        <dbReference type="SAM" id="Phobius"/>
    </source>
</evidence>
<dbReference type="RefSeq" id="WP_407029538.1">
    <property type="nucleotide sequence ID" value="NZ_JAQGEF010000001.1"/>
</dbReference>
<accession>A0ABT4UED7</accession>
<sequence>MDIKVIDKKTIALLDHNEETARLVYPSSFKMDANILLPNNDEYKIIPSGFFSSKMNIVHRGEVVGSITSTMKGNIELAFNDEFKYTLKLTKWFKSEYALYDENKENIISVIPKFSWNNFSYNYALKLKSTKVCPLLVLACLYSVNYMIQLMSAIY</sequence>
<gene>
    <name evidence="2" type="ORF">O3P16_00145</name>
</gene>
<name>A0ABT4UED7_9BACT</name>
<comment type="caution">
    <text evidence="2">The sequence shown here is derived from an EMBL/GenBank/DDBJ whole genome shotgun (WGS) entry which is preliminary data.</text>
</comment>
<dbReference type="EMBL" id="JAQGEF010000001">
    <property type="protein sequence ID" value="MDA3613204.1"/>
    <property type="molecule type" value="Genomic_DNA"/>
</dbReference>
<keyword evidence="1" id="KW-0472">Membrane</keyword>
<proteinExistence type="predicted"/>
<feature type="transmembrane region" description="Helical" evidence="1">
    <location>
        <begin position="135"/>
        <end position="154"/>
    </location>
</feature>
<evidence type="ECO:0000313" key="2">
    <source>
        <dbReference type="EMBL" id="MDA3613204.1"/>
    </source>
</evidence>
<keyword evidence="3" id="KW-1185">Reference proteome</keyword>
<keyword evidence="1" id="KW-0812">Transmembrane</keyword>
<keyword evidence="1" id="KW-1133">Transmembrane helix</keyword>
<organism evidence="2 3">
    <name type="scientific">Polluticaenibacter yanchengensis</name>
    <dbReference type="NCBI Taxonomy" id="3014562"/>
    <lineage>
        <taxon>Bacteria</taxon>
        <taxon>Pseudomonadati</taxon>
        <taxon>Bacteroidota</taxon>
        <taxon>Chitinophagia</taxon>
        <taxon>Chitinophagales</taxon>
        <taxon>Chitinophagaceae</taxon>
        <taxon>Polluticaenibacter</taxon>
    </lineage>
</organism>
<dbReference type="Proteomes" id="UP001210231">
    <property type="component" value="Unassembled WGS sequence"/>
</dbReference>
<reference evidence="2 3" key="1">
    <citation type="submission" date="2022-12" db="EMBL/GenBank/DDBJ databases">
        <title>Chitinophagaceae gen. sp. nov., a new member of the family Chitinophagaceae, isolated from soil in a chemical factory.</title>
        <authorList>
            <person name="Ke Z."/>
        </authorList>
    </citation>
    <scope>NUCLEOTIDE SEQUENCE [LARGE SCALE GENOMIC DNA]</scope>
    <source>
        <strain evidence="2 3">LY-5</strain>
    </source>
</reference>